<accession>A0A176W609</accession>
<gene>
    <name evidence="1" type="ORF">AXG93_2520s1120</name>
</gene>
<dbReference type="AlphaFoldDB" id="A0A176W609"/>
<evidence type="ECO:0000313" key="1">
    <source>
        <dbReference type="EMBL" id="OAE27616.1"/>
    </source>
</evidence>
<keyword evidence="2" id="KW-1185">Reference proteome</keyword>
<proteinExistence type="predicted"/>
<name>A0A176W609_MARPO</name>
<dbReference type="EMBL" id="LVLJ01001858">
    <property type="protein sequence ID" value="OAE27616.1"/>
    <property type="molecule type" value="Genomic_DNA"/>
</dbReference>
<organism evidence="1 2">
    <name type="scientific">Marchantia polymorpha subsp. ruderalis</name>
    <dbReference type="NCBI Taxonomy" id="1480154"/>
    <lineage>
        <taxon>Eukaryota</taxon>
        <taxon>Viridiplantae</taxon>
        <taxon>Streptophyta</taxon>
        <taxon>Embryophyta</taxon>
        <taxon>Marchantiophyta</taxon>
        <taxon>Marchantiopsida</taxon>
        <taxon>Marchantiidae</taxon>
        <taxon>Marchantiales</taxon>
        <taxon>Marchantiaceae</taxon>
        <taxon>Marchantia</taxon>
    </lineage>
</organism>
<protein>
    <submittedName>
        <fullName evidence="1">Uncharacterized protein</fullName>
    </submittedName>
</protein>
<reference evidence="1" key="1">
    <citation type="submission" date="2016-03" db="EMBL/GenBank/DDBJ databases">
        <title>Mechanisms controlling the formation of the plant cell surface in tip-growing cells are functionally conserved among land plants.</title>
        <authorList>
            <person name="Honkanen S."/>
            <person name="Jones V.A."/>
            <person name="Morieri G."/>
            <person name="Champion C."/>
            <person name="Hetherington A.J."/>
            <person name="Kelly S."/>
            <person name="Saint-Marcoux D."/>
            <person name="Proust H."/>
            <person name="Prescott H."/>
            <person name="Dolan L."/>
        </authorList>
    </citation>
    <scope>NUCLEOTIDE SEQUENCE [LARGE SCALE GENOMIC DNA]</scope>
    <source>
        <tissue evidence="1">Whole gametophyte</tissue>
    </source>
</reference>
<comment type="caution">
    <text evidence="1">The sequence shown here is derived from an EMBL/GenBank/DDBJ whole genome shotgun (WGS) entry which is preliminary data.</text>
</comment>
<dbReference type="Proteomes" id="UP000077202">
    <property type="component" value="Unassembled WGS sequence"/>
</dbReference>
<evidence type="ECO:0000313" key="2">
    <source>
        <dbReference type="Proteomes" id="UP000077202"/>
    </source>
</evidence>
<sequence length="177" mass="19394">MISPAEGPCEGARGRGLNKRAASSIRVIRELRGRVLHECKFHRVSSGVVVLLRLEKSSSRSYASVEVGYGEHTCIGSPYKANVPILIERLLCDLQTSPPVSSASSVSSTKEKVAFRRVIREDLEVAVYVVAYGIVHTISQQKHLLLTYPAISKHTSPFGTLMSDIYVDRNKGSGLKI</sequence>